<proteinExistence type="predicted"/>
<organism evidence="3 4">
    <name type="scientific">Clostridium pasteurianum BC1</name>
    <dbReference type="NCBI Taxonomy" id="86416"/>
    <lineage>
        <taxon>Bacteria</taxon>
        <taxon>Bacillati</taxon>
        <taxon>Bacillota</taxon>
        <taxon>Clostridia</taxon>
        <taxon>Eubacteriales</taxon>
        <taxon>Clostridiaceae</taxon>
        <taxon>Clostridium</taxon>
    </lineage>
</organism>
<dbReference type="PATRIC" id="fig|86416.3.peg.3854"/>
<keyword evidence="1" id="KW-0812">Transmembrane</keyword>
<keyword evidence="1" id="KW-0472">Membrane</keyword>
<sequence length="374" mass="44231">MLNNQEYITAELGKMLYEILPISSKKLKNLVYIVLGILLSKSVIISEISEKLKDYYTEANEESKIKRIYRFFSSSTIKSDYLYYNFIDEIMINYIKRSTTNKLVVIFDHTTLEDKFLILKFSLKVGKRAVPLWYRIFEYNEKDNKNFKHIKQGIEEIKDLISSYNYEVVLLADRGFKSIDLFKFINKIGWKYCIRCTNDMLVNIEGKEKIKYLRDIKTLKKGVKKFNGILLSAEKYRCNLAVCKAEEAADTWYIVTNLDSKNAVNEYKKRFIIEEMFRDLKSSGFNMEDTWTNSLIYFENLYLCLCIAYTWMIILGADCSKNKKSKIIGATKKIRNKIVRIYSLFSSGLTWFNRCYDSNRKKYALKFNLILYDI</sequence>
<dbReference type="OrthoDB" id="468082at2"/>
<gene>
    <name evidence="3" type="ORF">Clopa_3857</name>
</gene>
<keyword evidence="1" id="KW-1133">Transmembrane helix</keyword>
<feature type="transmembrane region" description="Helical" evidence="1">
    <location>
        <begin position="295"/>
        <end position="317"/>
    </location>
</feature>
<dbReference type="InterPro" id="IPR002559">
    <property type="entry name" value="Transposase_11"/>
</dbReference>
<evidence type="ECO:0000256" key="1">
    <source>
        <dbReference type="SAM" id="Phobius"/>
    </source>
</evidence>
<dbReference type="GO" id="GO:0006313">
    <property type="term" value="P:DNA transposition"/>
    <property type="evidence" value="ECO:0007669"/>
    <property type="project" value="InterPro"/>
</dbReference>
<protein>
    <submittedName>
        <fullName evidence="3">Transposase family protein</fullName>
    </submittedName>
</protein>
<name>R4K614_CLOPA</name>
<dbReference type="GO" id="GO:0003677">
    <property type="term" value="F:DNA binding"/>
    <property type="evidence" value="ECO:0007669"/>
    <property type="project" value="InterPro"/>
</dbReference>
<dbReference type="STRING" id="86416.Clopa_3857"/>
<keyword evidence="4" id="KW-1185">Reference proteome</keyword>
<accession>R4K614</accession>
<dbReference type="KEGG" id="cpas:Clopa_3857"/>
<dbReference type="InterPro" id="IPR047658">
    <property type="entry name" value="IS4-like_transpos"/>
</dbReference>
<dbReference type="NCBIfam" id="NF033591">
    <property type="entry name" value="transpos_IS4_2"/>
    <property type="match status" value="1"/>
</dbReference>
<dbReference type="Pfam" id="PF01609">
    <property type="entry name" value="DDE_Tnp_1"/>
    <property type="match status" value="1"/>
</dbReference>
<dbReference type="Proteomes" id="UP000013523">
    <property type="component" value="Chromosome"/>
</dbReference>
<dbReference type="AlphaFoldDB" id="R4K614"/>
<dbReference type="EMBL" id="CP003261">
    <property type="protein sequence ID" value="AGK98612.1"/>
    <property type="molecule type" value="Genomic_DNA"/>
</dbReference>
<dbReference type="PANTHER" id="PTHR35404">
    <property type="entry name" value="TRANSPOSASE OF TN10"/>
    <property type="match status" value="1"/>
</dbReference>
<dbReference type="Gene3D" id="3.90.350.10">
    <property type="entry name" value="Transposase Inhibitor Protein From Tn5, Chain A, domain 1"/>
    <property type="match status" value="1"/>
</dbReference>
<feature type="domain" description="Transposase IS4-like" evidence="2">
    <location>
        <begin position="124"/>
        <end position="311"/>
    </location>
</feature>
<reference evidence="3 4" key="1">
    <citation type="submission" date="2012-01" db="EMBL/GenBank/DDBJ databases">
        <title>Complete sequence of chromosome of Clostridium pasteurianum BC1.</title>
        <authorList>
            <consortium name="US DOE Joint Genome Institute"/>
            <person name="Lucas S."/>
            <person name="Han J."/>
            <person name="Lapidus A."/>
            <person name="Cheng J.-F."/>
            <person name="Goodwin L."/>
            <person name="Pitluck S."/>
            <person name="Peters L."/>
            <person name="Mikhailova N."/>
            <person name="Teshima H."/>
            <person name="Detter J.C."/>
            <person name="Han C."/>
            <person name="Tapia R."/>
            <person name="Land M."/>
            <person name="Hauser L."/>
            <person name="Kyrpides N."/>
            <person name="Ivanova N."/>
            <person name="Pagani I."/>
            <person name="Dunn J."/>
            <person name="Taghavi S."/>
            <person name="Francis A."/>
            <person name="van der Lelie D."/>
            <person name="Woyke T."/>
        </authorList>
    </citation>
    <scope>NUCLEOTIDE SEQUENCE [LARGE SCALE GENOMIC DNA]</scope>
    <source>
        <strain evidence="3 4">BC1</strain>
    </source>
</reference>
<evidence type="ECO:0000313" key="4">
    <source>
        <dbReference type="Proteomes" id="UP000013523"/>
    </source>
</evidence>
<dbReference type="InterPro" id="IPR012337">
    <property type="entry name" value="RNaseH-like_sf"/>
</dbReference>
<dbReference type="RefSeq" id="WP_015616890.1">
    <property type="nucleotide sequence ID" value="NC_021182.1"/>
</dbReference>
<dbReference type="SUPFAM" id="SSF53098">
    <property type="entry name" value="Ribonuclease H-like"/>
    <property type="match status" value="1"/>
</dbReference>
<evidence type="ECO:0000259" key="2">
    <source>
        <dbReference type="Pfam" id="PF01609"/>
    </source>
</evidence>
<dbReference type="GO" id="GO:0004803">
    <property type="term" value="F:transposase activity"/>
    <property type="evidence" value="ECO:0007669"/>
    <property type="project" value="InterPro"/>
</dbReference>
<dbReference type="eggNOG" id="COG3385">
    <property type="taxonomic scope" value="Bacteria"/>
</dbReference>
<dbReference type="PANTHER" id="PTHR35404:SF8">
    <property type="entry name" value="TRANSPOSASE OF TN10"/>
    <property type="match status" value="1"/>
</dbReference>
<dbReference type="HOGENOM" id="CLU_059723_1_0_9"/>
<evidence type="ECO:0000313" key="3">
    <source>
        <dbReference type="EMBL" id="AGK98612.1"/>
    </source>
</evidence>